<name>A0ACC2CBU0_DIPCM</name>
<organism evidence="1 2">
    <name type="scientific">Diphasiastrum complanatum</name>
    <name type="common">Issler's clubmoss</name>
    <name type="synonym">Lycopodium complanatum</name>
    <dbReference type="NCBI Taxonomy" id="34168"/>
    <lineage>
        <taxon>Eukaryota</taxon>
        <taxon>Viridiplantae</taxon>
        <taxon>Streptophyta</taxon>
        <taxon>Embryophyta</taxon>
        <taxon>Tracheophyta</taxon>
        <taxon>Lycopodiopsida</taxon>
        <taxon>Lycopodiales</taxon>
        <taxon>Lycopodiaceae</taxon>
        <taxon>Lycopodioideae</taxon>
        <taxon>Diphasiastrum</taxon>
    </lineage>
</organism>
<proteinExistence type="predicted"/>
<comment type="caution">
    <text evidence="1">The sequence shown here is derived from an EMBL/GenBank/DDBJ whole genome shotgun (WGS) entry which is preliminary data.</text>
</comment>
<sequence length="67" mass="7014">MVACFCLLSSSFNACSSAFVLLCSSNMNLASFLCCSSASWLLGGCDPSALGSFDSSISCYKNRDESC</sequence>
<evidence type="ECO:0000313" key="1">
    <source>
        <dbReference type="EMBL" id="KAJ7539410.1"/>
    </source>
</evidence>
<dbReference type="Proteomes" id="UP001162992">
    <property type="component" value="Chromosome 11"/>
</dbReference>
<keyword evidence="2" id="KW-1185">Reference proteome</keyword>
<reference evidence="2" key="1">
    <citation type="journal article" date="2024" name="Proc. Natl. Acad. Sci. U.S.A.">
        <title>Extraordinary preservation of gene collinearity over three hundred million years revealed in homosporous lycophytes.</title>
        <authorList>
            <person name="Li C."/>
            <person name="Wickell D."/>
            <person name="Kuo L.Y."/>
            <person name="Chen X."/>
            <person name="Nie B."/>
            <person name="Liao X."/>
            <person name="Peng D."/>
            <person name="Ji J."/>
            <person name="Jenkins J."/>
            <person name="Williams M."/>
            <person name="Shu S."/>
            <person name="Plott C."/>
            <person name="Barry K."/>
            <person name="Rajasekar S."/>
            <person name="Grimwood J."/>
            <person name="Han X."/>
            <person name="Sun S."/>
            <person name="Hou Z."/>
            <person name="He W."/>
            <person name="Dai G."/>
            <person name="Sun C."/>
            <person name="Schmutz J."/>
            <person name="Leebens-Mack J.H."/>
            <person name="Li F.W."/>
            <person name="Wang L."/>
        </authorList>
    </citation>
    <scope>NUCLEOTIDE SEQUENCE [LARGE SCALE GENOMIC DNA]</scope>
    <source>
        <strain evidence="2">cv. PW_Plant_1</strain>
    </source>
</reference>
<evidence type="ECO:0000313" key="2">
    <source>
        <dbReference type="Proteomes" id="UP001162992"/>
    </source>
</evidence>
<dbReference type="EMBL" id="CM055102">
    <property type="protein sequence ID" value="KAJ7539410.1"/>
    <property type="molecule type" value="Genomic_DNA"/>
</dbReference>
<accession>A0ACC2CBU0</accession>
<protein>
    <submittedName>
        <fullName evidence="1">Uncharacterized protein</fullName>
    </submittedName>
</protein>
<gene>
    <name evidence="1" type="ORF">O6H91_11G091100</name>
</gene>